<dbReference type="SUPFAM" id="SSF54001">
    <property type="entry name" value="Cysteine proteinases"/>
    <property type="match status" value="1"/>
</dbReference>
<dbReference type="Gene3D" id="3.90.1720.10">
    <property type="entry name" value="endopeptidase domain like (from Nostoc punctiforme)"/>
    <property type="match status" value="1"/>
</dbReference>
<evidence type="ECO:0000256" key="2">
    <source>
        <dbReference type="ARBA" id="ARBA00022670"/>
    </source>
</evidence>
<reference evidence="10 11" key="1">
    <citation type="submission" date="2016-11" db="EMBL/GenBank/DDBJ databases">
        <authorList>
            <person name="Varghese N."/>
            <person name="Submissions S."/>
        </authorList>
    </citation>
    <scope>NUCLEOTIDE SEQUENCE [LARGE SCALE GENOMIC DNA]</scope>
    <source>
        <strain evidence="10 11">DSM 20664</strain>
    </source>
</reference>
<evidence type="ECO:0000256" key="1">
    <source>
        <dbReference type="ARBA" id="ARBA00007074"/>
    </source>
</evidence>
<comment type="similarity">
    <text evidence="1">Belongs to the peptidase C40 family.</text>
</comment>
<dbReference type="InterPro" id="IPR038765">
    <property type="entry name" value="Papain-like_cys_pep_sf"/>
</dbReference>
<dbReference type="RefSeq" id="WP_074199617.1">
    <property type="nucleotide sequence ID" value="NZ_FSQZ01000001.1"/>
</dbReference>
<feature type="domain" description="NlpC/P60" evidence="6">
    <location>
        <begin position="308"/>
        <end position="388"/>
    </location>
</feature>
<feature type="domain" description="NLPC/P60 N-terminal" evidence="7">
    <location>
        <begin position="44"/>
        <end position="130"/>
    </location>
</feature>
<evidence type="ECO:0000259" key="7">
    <source>
        <dbReference type="Pfam" id="PF12912"/>
    </source>
</evidence>
<evidence type="ECO:0000313" key="11">
    <source>
        <dbReference type="Proteomes" id="UP000185093"/>
    </source>
</evidence>
<evidence type="ECO:0000259" key="6">
    <source>
        <dbReference type="Pfam" id="PF00877"/>
    </source>
</evidence>
<evidence type="ECO:0000259" key="9">
    <source>
        <dbReference type="Pfam" id="PF12914"/>
    </source>
</evidence>
<dbReference type="PIRSF" id="PIRSF019015">
    <property type="entry name" value="P60_peptidase_YkfC"/>
    <property type="match status" value="1"/>
</dbReference>
<dbReference type="EMBL" id="FSQZ01000001">
    <property type="protein sequence ID" value="SIN69283.1"/>
    <property type="molecule type" value="Genomic_DNA"/>
</dbReference>
<protein>
    <submittedName>
        <fullName evidence="10">SH3 domain of SH3b2 type</fullName>
    </submittedName>
</protein>
<name>A0ABY1JDN3_9BACT</name>
<dbReference type="InterPro" id="IPR026864">
    <property type="entry name" value="SH3b2-type_SH3"/>
</dbReference>
<keyword evidence="5" id="KW-1133">Transmembrane helix</keyword>
<keyword evidence="5" id="KW-0472">Membrane</keyword>
<keyword evidence="4" id="KW-0788">Thiol protease</keyword>
<dbReference type="InterPro" id="IPR000064">
    <property type="entry name" value="NLP_P60_dom"/>
</dbReference>
<evidence type="ECO:0000313" key="10">
    <source>
        <dbReference type="EMBL" id="SIN69283.1"/>
    </source>
</evidence>
<gene>
    <name evidence="10" type="ORF">SAMN05444368_1236</name>
</gene>
<proteinExistence type="inferred from homology"/>
<keyword evidence="2" id="KW-0645">Protease</keyword>
<keyword evidence="5" id="KW-0812">Transmembrane</keyword>
<sequence length="449" mass="50376">MANDRLGVKWLTYWHCAIVAVALLLSFLFCPSELEGLEGLSPKVSQNPFYYLNDDFGQPILPSLEQAMRADRARGRFFLPWTEGGFRHLKEDLLWPFRAYLPGGVYDEAGILRQKGWFDELYDKVKVEAFGGVDAPGITLAEVDLRLFPTYEPIFLSPELPGEGYPFDYGQVSHVNGGEPIRISHFSADNSWAYVETSFAAGWVDAEKIALVSREAIEGCLSMPMAAVVKDNEAVSENGRFLFNVKIGALFPLNKELLYELEVLVPTGRDERGFAKFDCVRLPRETVRRWPLEFTQWNAAAIINEMIGESYGWGGLSGKRDCSATTRDFFLPFGVWLPRNSKAQAESGVFISLEGLTALQKERLIIERGTPFASLLYKPGHIMLYVGTYRGKVVVFHNLWGLKTQVKGKEGRYVIGRSIFSTLDIGNDFPDIRSEDLLINNITGLAGIL</sequence>
<evidence type="ECO:0000256" key="5">
    <source>
        <dbReference type="SAM" id="Phobius"/>
    </source>
</evidence>
<feature type="domain" description="SH3b2-type SH3" evidence="9">
    <location>
        <begin position="226"/>
        <end position="256"/>
    </location>
</feature>
<comment type="caution">
    <text evidence="10">The sequence shown here is derived from an EMBL/GenBank/DDBJ whole genome shotgun (WGS) entry which is preliminary data.</text>
</comment>
<dbReference type="Pfam" id="PF12912">
    <property type="entry name" value="N_NLPC_P60"/>
    <property type="match status" value="1"/>
</dbReference>
<evidence type="ECO:0000259" key="8">
    <source>
        <dbReference type="Pfam" id="PF12913"/>
    </source>
</evidence>
<feature type="transmembrane region" description="Helical" evidence="5">
    <location>
        <begin position="12"/>
        <end position="29"/>
    </location>
</feature>
<dbReference type="InterPro" id="IPR027017">
    <property type="entry name" value="P60_peptidase_YkfC"/>
</dbReference>
<dbReference type="InterPro" id="IPR025606">
    <property type="entry name" value="NLPC/P60_N_dom"/>
</dbReference>
<dbReference type="InterPro" id="IPR039439">
    <property type="entry name" value="SH3b1_dom"/>
</dbReference>
<organism evidence="10 11">
    <name type="scientific">Acetomicrobium flavidum</name>
    <dbReference type="NCBI Taxonomy" id="49896"/>
    <lineage>
        <taxon>Bacteria</taxon>
        <taxon>Thermotogati</taxon>
        <taxon>Synergistota</taxon>
        <taxon>Synergistia</taxon>
        <taxon>Synergistales</taxon>
        <taxon>Acetomicrobiaceae</taxon>
        <taxon>Acetomicrobium</taxon>
    </lineage>
</organism>
<dbReference type="Pfam" id="PF00877">
    <property type="entry name" value="NLPC_P60"/>
    <property type="match status" value="1"/>
</dbReference>
<dbReference type="Pfam" id="PF12913">
    <property type="entry name" value="SH3_6"/>
    <property type="match status" value="1"/>
</dbReference>
<dbReference type="Pfam" id="PF12914">
    <property type="entry name" value="SH3_7"/>
    <property type="match status" value="1"/>
</dbReference>
<keyword evidence="11" id="KW-1185">Reference proteome</keyword>
<evidence type="ECO:0000256" key="3">
    <source>
        <dbReference type="ARBA" id="ARBA00022801"/>
    </source>
</evidence>
<keyword evidence="3" id="KW-0378">Hydrolase</keyword>
<dbReference type="Proteomes" id="UP000185093">
    <property type="component" value="Unassembled WGS sequence"/>
</dbReference>
<accession>A0ABY1JDN3</accession>
<feature type="domain" description="SH3b1" evidence="8">
    <location>
        <begin position="153"/>
        <end position="204"/>
    </location>
</feature>
<evidence type="ECO:0000256" key="4">
    <source>
        <dbReference type="ARBA" id="ARBA00022807"/>
    </source>
</evidence>